<evidence type="ECO:0000259" key="17">
    <source>
        <dbReference type="PROSITE" id="PS50172"/>
    </source>
</evidence>
<evidence type="ECO:0000256" key="10">
    <source>
        <dbReference type="ARBA" id="ARBA00023027"/>
    </source>
</evidence>
<dbReference type="PROSITE" id="PS51060">
    <property type="entry name" value="PARP_ALPHA_HD"/>
    <property type="match status" value="1"/>
</dbReference>
<sequence length="659" mass="71964">MPPKKATKATKASLQPLAGYTIATSGSFSGTTQAAVHVTIANLGGEVVKSVTHDTNVLISTPADVSKASKKVKDAQSNSIPIVAVDWLSASQSQAASTDLYLLTNAVATDKSKKRAASPAHAAAPAPKTAKLSAAPKLEPKVGDEAVLKSRNVSIPIDEGCPLQAYRVYVDDSGLVHDALLNQTNASNNNNKFYRVQLLWNPATQDYKTWTRWGRVGSYGQTATLGNGDLKGAIKVYGQKFKSKSGLSWEDRGANPVKGQYAYVERSYEADSEEEEVSEEVSANGYDRTSRSVSPAKSTLAVPVQNLMRLIFNQNYMNEAMNALNYDANKMPLGRLSKATINRGFQMLKDLAALFNGATGFSRDEVEDLSNTYYSLIPHNFGRVRPPVISDGTALKRELDLLDSLGDMKEAAELMKKDLASAEKINALDRQFKGLGLEEMTVLDQNGSEFQELTSYLINTRGATHGHSYTVENIFRIERNGEFDRFEKSPFAKIKGDRRLLWHGSRATNFGGILSQGLRIAPPEAPVSGYMFGKGIYLADMSSKSANYCCAYNSGGHALLLLCEAELGQPMHELTSASYTAGEDASQKGRISTWGKGMTGPQTWKDAVCVHPSLSGVTMPDTRYPPSNTNIPGAYLQYNEYIVYDIAQVRIRYLFRVRM</sequence>
<evidence type="ECO:0000256" key="9">
    <source>
        <dbReference type="ARBA" id="ARBA00022833"/>
    </source>
</evidence>
<accession>A0A6A6RPX4</accession>
<feature type="domain" description="PARP alpha-helical" evidence="19">
    <location>
        <begin position="297"/>
        <end position="416"/>
    </location>
</feature>
<evidence type="ECO:0000256" key="4">
    <source>
        <dbReference type="ARBA" id="ARBA00022695"/>
    </source>
</evidence>
<dbReference type="GO" id="GO:0003677">
    <property type="term" value="F:DNA binding"/>
    <property type="evidence" value="ECO:0007669"/>
    <property type="project" value="UniProtKB-KW"/>
</dbReference>
<dbReference type="EC" id="2.4.2.-" evidence="15"/>
<dbReference type="GO" id="GO:0003950">
    <property type="term" value="F:NAD+ poly-ADP-ribosyltransferase activity"/>
    <property type="evidence" value="ECO:0007669"/>
    <property type="project" value="UniProtKB-UniRule"/>
</dbReference>
<evidence type="ECO:0000259" key="18">
    <source>
        <dbReference type="PROSITE" id="PS51059"/>
    </source>
</evidence>
<dbReference type="OrthoDB" id="2017365at2759"/>
<dbReference type="AlphaFoldDB" id="A0A6A6RPX4"/>
<evidence type="ECO:0000256" key="6">
    <source>
        <dbReference type="ARBA" id="ARBA00022737"/>
    </source>
</evidence>
<feature type="domain" description="PARP catalytic" evidence="18">
    <location>
        <begin position="426"/>
        <end position="659"/>
    </location>
</feature>
<dbReference type="InterPro" id="IPR036420">
    <property type="entry name" value="BRCT_dom_sf"/>
</dbReference>
<feature type="domain" description="WGR" evidence="20">
    <location>
        <begin position="165"/>
        <end position="261"/>
    </location>
</feature>
<dbReference type="InterPro" id="IPR012317">
    <property type="entry name" value="Poly(ADP-ribose)pol_cat_dom"/>
</dbReference>
<evidence type="ECO:0000256" key="2">
    <source>
        <dbReference type="ARBA" id="ARBA00022676"/>
    </source>
</evidence>
<keyword evidence="7" id="KW-0013">ADP-ribosylation</keyword>
<dbReference type="EMBL" id="MU006799">
    <property type="protein sequence ID" value="KAF2636248.1"/>
    <property type="molecule type" value="Genomic_DNA"/>
</dbReference>
<dbReference type="SMART" id="SM00292">
    <property type="entry name" value="BRCT"/>
    <property type="match status" value="1"/>
</dbReference>
<dbReference type="FunFam" id="1.20.142.10:FF:000002">
    <property type="entry name" value="Poly [ADP-ribose] polymerase"/>
    <property type="match status" value="1"/>
</dbReference>
<dbReference type="PROSITE" id="PS50172">
    <property type="entry name" value="BRCT"/>
    <property type="match status" value="1"/>
</dbReference>
<evidence type="ECO:0000256" key="13">
    <source>
        <dbReference type="ARBA" id="ARBA00024347"/>
    </source>
</evidence>
<dbReference type="GO" id="GO:0005730">
    <property type="term" value="C:nucleolus"/>
    <property type="evidence" value="ECO:0007669"/>
    <property type="project" value="TreeGrafter"/>
</dbReference>
<dbReference type="SUPFAM" id="SSF52113">
    <property type="entry name" value="BRCT domain"/>
    <property type="match status" value="1"/>
</dbReference>
<feature type="region of interest" description="Disordered" evidence="16">
    <location>
        <begin position="272"/>
        <end position="295"/>
    </location>
</feature>
<feature type="domain" description="BRCT" evidence="17">
    <location>
        <begin position="12"/>
        <end position="88"/>
    </location>
</feature>
<evidence type="ECO:0000256" key="11">
    <source>
        <dbReference type="ARBA" id="ARBA00023125"/>
    </source>
</evidence>
<comment type="similarity">
    <text evidence="13">Belongs to the ARTD/PARP family.</text>
</comment>
<dbReference type="PANTHER" id="PTHR10459:SF60">
    <property type="entry name" value="POLY [ADP-RIBOSE] POLYMERASE 2"/>
    <property type="match status" value="1"/>
</dbReference>
<evidence type="ECO:0000256" key="1">
    <source>
        <dbReference type="ARBA" id="ARBA00004123"/>
    </source>
</evidence>
<keyword evidence="8" id="KW-0863">Zinc-finger</keyword>
<evidence type="ECO:0000313" key="21">
    <source>
        <dbReference type="EMBL" id="KAF2636248.1"/>
    </source>
</evidence>
<evidence type="ECO:0000256" key="16">
    <source>
        <dbReference type="SAM" id="MobiDB-lite"/>
    </source>
</evidence>
<dbReference type="InterPro" id="IPR001357">
    <property type="entry name" value="BRCT_dom"/>
</dbReference>
<dbReference type="Gene3D" id="3.90.228.10">
    <property type="match status" value="1"/>
</dbReference>
<keyword evidence="4" id="KW-0548">Nucleotidyltransferase</keyword>
<dbReference type="Gene3D" id="1.20.142.10">
    <property type="entry name" value="Poly(ADP-ribose) polymerase, regulatory domain"/>
    <property type="match status" value="1"/>
</dbReference>
<keyword evidence="6" id="KW-0677">Repeat</keyword>
<dbReference type="CDD" id="cd07997">
    <property type="entry name" value="WGR_PARP"/>
    <property type="match status" value="1"/>
</dbReference>
<dbReference type="Pfam" id="PF05406">
    <property type="entry name" value="WGR"/>
    <property type="match status" value="1"/>
</dbReference>
<protein>
    <recommendedName>
        <fullName evidence="15">Poly [ADP-ribose] polymerase</fullName>
        <shortName evidence="15">PARP</shortName>
        <ecNumber evidence="15">2.4.2.-</ecNumber>
    </recommendedName>
</protein>
<keyword evidence="2 15" id="KW-0328">Glycosyltransferase</keyword>
<evidence type="ECO:0000256" key="12">
    <source>
        <dbReference type="ARBA" id="ARBA00023242"/>
    </source>
</evidence>
<keyword evidence="9" id="KW-0862">Zinc</keyword>
<dbReference type="Gene3D" id="3.40.50.10190">
    <property type="entry name" value="BRCT domain"/>
    <property type="match status" value="1"/>
</dbReference>
<evidence type="ECO:0000256" key="5">
    <source>
        <dbReference type="ARBA" id="ARBA00022723"/>
    </source>
</evidence>
<gene>
    <name evidence="21" type="ORF">P280DRAFT_473102</name>
</gene>
<keyword evidence="10 15" id="KW-0520">NAD</keyword>
<comment type="subcellular location">
    <subcellularLocation>
        <location evidence="1">Nucleus</location>
    </subcellularLocation>
</comment>
<feature type="region of interest" description="Disordered" evidence="16">
    <location>
        <begin position="113"/>
        <end position="136"/>
    </location>
</feature>
<dbReference type="SMART" id="SM00773">
    <property type="entry name" value="WGR"/>
    <property type="match status" value="1"/>
</dbReference>
<keyword evidence="12" id="KW-0539">Nucleus</keyword>
<dbReference type="PANTHER" id="PTHR10459">
    <property type="entry name" value="DNA LIGASE"/>
    <property type="match status" value="1"/>
</dbReference>
<evidence type="ECO:0000259" key="19">
    <source>
        <dbReference type="PROSITE" id="PS51060"/>
    </source>
</evidence>
<dbReference type="InterPro" id="IPR036930">
    <property type="entry name" value="WGR_dom_sf"/>
</dbReference>
<dbReference type="GO" id="GO:0016779">
    <property type="term" value="F:nucleotidyltransferase activity"/>
    <property type="evidence" value="ECO:0007669"/>
    <property type="project" value="UniProtKB-KW"/>
</dbReference>
<proteinExistence type="inferred from homology"/>
<dbReference type="SUPFAM" id="SSF47587">
    <property type="entry name" value="Domain of poly(ADP-ribose) polymerase"/>
    <property type="match status" value="1"/>
</dbReference>
<dbReference type="CDD" id="cd17747">
    <property type="entry name" value="BRCT_PARP1"/>
    <property type="match status" value="1"/>
</dbReference>
<reference evidence="21" key="1">
    <citation type="journal article" date="2020" name="Stud. Mycol.">
        <title>101 Dothideomycetes genomes: a test case for predicting lifestyles and emergence of pathogens.</title>
        <authorList>
            <person name="Haridas S."/>
            <person name="Albert R."/>
            <person name="Binder M."/>
            <person name="Bloem J."/>
            <person name="Labutti K."/>
            <person name="Salamov A."/>
            <person name="Andreopoulos B."/>
            <person name="Baker S."/>
            <person name="Barry K."/>
            <person name="Bills G."/>
            <person name="Bluhm B."/>
            <person name="Cannon C."/>
            <person name="Castanera R."/>
            <person name="Culley D."/>
            <person name="Daum C."/>
            <person name="Ezra D."/>
            <person name="Gonzalez J."/>
            <person name="Henrissat B."/>
            <person name="Kuo A."/>
            <person name="Liang C."/>
            <person name="Lipzen A."/>
            <person name="Lutzoni F."/>
            <person name="Magnuson J."/>
            <person name="Mondo S."/>
            <person name="Nolan M."/>
            <person name="Ohm R."/>
            <person name="Pangilinan J."/>
            <person name="Park H.-J."/>
            <person name="Ramirez L."/>
            <person name="Alfaro M."/>
            <person name="Sun H."/>
            <person name="Tritt A."/>
            <person name="Yoshinaga Y."/>
            <person name="Zwiers L.-H."/>
            <person name="Turgeon B."/>
            <person name="Goodwin S."/>
            <person name="Spatafora J."/>
            <person name="Crous P."/>
            <person name="Grigoriev I."/>
        </authorList>
    </citation>
    <scope>NUCLEOTIDE SEQUENCE</scope>
    <source>
        <strain evidence="21">CBS 473.64</strain>
    </source>
</reference>
<evidence type="ECO:0000256" key="8">
    <source>
        <dbReference type="ARBA" id="ARBA00022771"/>
    </source>
</evidence>
<organism evidence="21 22">
    <name type="scientific">Massarina eburnea CBS 473.64</name>
    <dbReference type="NCBI Taxonomy" id="1395130"/>
    <lineage>
        <taxon>Eukaryota</taxon>
        <taxon>Fungi</taxon>
        <taxon>Dikarya</taxon>
        <taxon>Ascomycota</taxon>
        <taxon>Pezizomycotina</taxon>
        <taxon>Dothideomycetes</taxon>
        <taxon>Pleosporomycetidae</taxon>
        <taxon>Pleosporales</taxon>
        <taxon>Massarineae</taxon>
        <taxon>Massarinaceae</taxon>
        <taxon>Massarina</taxon>
    </lineage>
</organism>
<dbReference type="PROSITE" id="PS51059">
    <property type="entry name" value="PARP_CATALYTIC"/>
    <property type="match status" value="1"/>
</dbReference>
<dbReference type="SUPFAM" id="SSF142921">
    <property type="entry name" value="WGR domain-like"/>
    <property type="match status" value="1"/>
</dbReference>
<dbReference type="GO" id="GO:0070212">
    <property type="term" value="P:protein poly-ADP-ribosylation"/>
    <property type="evidence" value="ECO:0007669"/>
    <property type="project" value="TreeGrafter"/>
</dbReference>
<dbReference type="Pfam" id="PF02877">
    <property type="entry name" value="PARP_reg"/>
    <property type="match status" value="1"/>
</dbReference>
<dbReference type="InterPro" id="IPR050800">
    <property type="entry name" value="ARTD/PARP"/>
</dbReference>
<evidence type="ECO:0000313" key="22">
    <source>
        <dbReference type="Proteomes" id="UP000799753"/>
    </source>
</evidence>
<dbReference type="PROSITE" id="PS51977">
    <property type="entry name" value="WGR"/>
    <property type="match status" value="1"/>
</dbReference>
<evidence type="ECO:0000259" key="20">
    <source>
        <dbReference type="PROSITE" id="PS51977"/>
    </source>
</evidence>
<dbReference type="Pfam" id="PF00533">
    <property type="entry name" value="BRCT"/>
    <property type="match status" value="1"/>
</dbReference>
<dbReference type="InterPro" id="IPR008893">
    <property type="entry name" value="WGR_domain"/>
</dbReference>
<evidence type="ECO:0000256" key="7">
    <source>
        <dbReference type="ARBA" id="ARBA00022765"/>
    </source>
</evidence>
<dbReference type="InterPro" id="IPR036616">
    <property type="entry name" value="Poly(ADP-ribose)pol_reg_dom_sf"/>
</dbReference>
<dbReference type="FunFam" id="3.90.228.10:FF:000002">
    <property type="entry name" value="Poly [ADP-ribose] polymerase"/>
    <property type="match status" value="1"/>
</dbReference>
<comment type="catalytic activity">
    <reaction evidence="14">
        <text>NAD(+) + (ADP-D-ribosyl)n-acceptor = nicotinamide + (ADP-D-ribosyl)n+1-acceptor + H(+).</text>
        <dbReference type="EC" id="2.4.2.30"/>
    </reaction>
</comment>
<name>A0A6A6RPX4_9PLEO</name>
<dbReference type="InterPro" id="IPR004102">
    <property type="entry name" value="Poly(ADP-ribose)pol_reg_dom"/>
</dbReference>
<evidence type="ECO:0000256" key="14">
    <source>
        <dbReference type="ARBA" id="ARBA00033987"/>
    </source>
</evidence>
<keyword evidence="22" id="KW-1185">Reference proteome</keyword>
<dbReference type="GO" id="GO:0008270">
    <property type="term" value="F:zinc ion binding"/>
    <property type="evidence" value="ECO:0007669"/>
    <property type="project" value="UniProtKB-KW"/>
</dbReference>
<dbReference type="GO" id="GO:0006302">
    <property type="term" value="P:double-strand break repair"/>
    <property type="evidence" value="ECO:0007669"/>
    <property type="project" value="TreeGrafter"/>
</dbReference>
<dbReference type="Pfam" id="PF00644">
    <property type="entry name" value="PARP"/>
    <property type="match status" value="1"/>
</dbReference>
<dbReference type="GO" id="GO:1990404">
    <property type="term" value="F:NAD+-protein mono-ADP-ribosyltransferase activity"/>
    <property type="evidence" value="ECO:0007669"/>
    <property type="project" value="TreeGrafter"/>
</dbReference>
<dbReference type="SUPFAM" id="SSF56399">
    <property type="entry name" value="ADP-ribosylation"/>
    <property type="match status" value="1"/>
</dbReference>
<keyword evidence="3 15" id="KW-0808">Transferase</keyword>
<keyword evidence="5" id="KW-0479">Metal-binding</keyword>
<dbReference type="CDD" id="cd01437">
    <property type="entry name" value="parp_like"/>
    <property type="match status" value="1"/>
</dbReference>
<evidence type="ECO:0000256" key="3">
    <source>
        <dbReference type="ARBA" id="ARBA00022679"/>
    </source>
</evidence>
<feature type="compositionally biased region" description="Low complexity" evidence="16">
    <location>
        <begin position="117"/>
        <end position="136"/>
    </location>
</feature>
<dbReference type="Proteomes" id="UP000799753">
    <property type="component" value="Unassembled WGS sequence"/>
</dbReference>
<evidence type="ECO:0000256" key="15">
    <source>
        <dbReference type="RuleBase" id="RU362114"/>
    </source>
</evidence>
<keyword evidence="11" id="KW-0238">DNA-binding</keyword>